<name>A0A8S1X7C2_PAROT</name>
<gene>
    <name evidence="2" type="ORF">POCTA_138.1.T1130008</name>
</gene>
<keyword evidence="1" id="KW-0853">WD repeat</keyword>
<dbReference type="PROSITE" id="PS50082">
    <property type="entry name" value="WD_REPEATS_2"/>
    <property type="match status" value="2"/>
</dbReference>
<dbReference type="Proteomes" id="UP000683925">
    <property type="component" value="Unassembled WGS sequence"/>
</dbReference>
<dbReference type="PANTHER" id="PTHR19920:SF0">
    <property type="entry name" value="CYTOSOLIC IRON-SULFUR PROTEIN ASSEMBLY PROTEIN CIAO1-RELATED"/>
    <property type="match status" value="1"/>
</dbReference>
<evidence type="ECO:0000256" key="1">
    <source>
        <dbReference type="PROSITE-ProRule" id="PRU00221"/>
    </source>
</evidence>
<accession>A0A8S1X7C2</accession>
<keyword evidence="3" id="KW-1185">Reference proteome</keyword>
<protein>
    <recommendedName>
        <fullName evidence="4">WD40-repeat-containing domain</fullName>
    </recommendedName>
</protein>
<dbReference type="GO" id="GO:0097361">
    <property type="term" value="C:cytosolic [4Fe-4S] assembly targeting complex"/>
    <property type="evidence" value="ECO:0007669"/>
    <property type="project" value="TreeGrafter"/>
</dbReference>
<proteinExistence type="predicted"/>
<feature type="repeat" description="WD" evidence="1">
    <location>
        <begin position="186"/>
        <end position="218"/>
    </location>
</feature>
<dbReference type="SMART" id="SM00320">
    <property type="entry name" value="WD40"/>
    <property type="match status" value="4"/>
</dbReference>
<dbReference type="PROSITE" id="PS50294">
    <property type="entry name" value="WD_REPEATS_REGION"/>
    <property type="match status" value="2"/>
</dbReference>
<comment type="caution">
    <text evidence="2">The sequence shown here is derived from an EMBL/GenBank/DDBJ whole genome shotgun (WGS) entry which is preliminary data.</text>
</comment>
<dbReference type="InterPro" id="IPR001680">
    <property type="entry name" value="WD40_rpt"/>
</dbReference>
<dbReference type="AlphaFoldDB" id="A0A8S1X7C2"/>
<feature type="repeat" description="WD" evidence="1">
    <location>
        <begin position="231"/>
        <end position="262"/>
    </location>
</feature>
<sequence>MDSYIASTNDAIRECLKSVQNQIECSFNNIDALLDSLFNNASSSLNFSNQSSFQKLFNESLNDFPQMKFENFSFLQQNQNIYKTKQIKIEITSQNREIQQIKNPQLSVQNIQQLNFAQNIQQSKIIQANPQSNDKSFSYKLLKQCQENKCFIIAISQDCSQLLAGCQSQIIVYEFIQGIMKQTQILNKHKKNVYTLSMMKKSKQFISGGQDNSIILWQKSENQQWVSKQILNGHGGSIYCIIINDNEDLIISGSSDDTIKFWMKQNEWYLNQTITDHSSSICGLSFNQYQNQIVTCSSDNSILIIQRQEQKQEWIVVQKIAVEQYGERVCFFENNMFAFSPYNKESIYIFEMDHINKQFVRTKDISIKCGEGGQSFFPYQYIKSKRILVSKNGEYINFVRKKQNGDFVNEQFIHFGTNQLYGGISEDGEYLITWDQNSKQIQIRRYQEE</sequence>
<organism evidence="2 3">
    <name type="scientific">Paramecium octaurelia</name>
    <dbReference type="NCBI Taxonomy" id="43137"/>
    <lineage>
        <taxon>Eukaryota</taxon>
        <taxon>Sar</taxon>
        <taxon>Alveolata</taxon>
        <taxon>Ciliophora</taxon>
        <taxon>Intramacronucleata</taxon>
        <taxon>Oligohymenophorea</taxon>
        <taxon>Peniculida</taxon>
        <taxon>Parameciidae</taxon>
        <taxon>Paramecium</taxon>
    </lineage>
</organism>
<evidence type="ECO:0008006" key="4">
    <source>
        <dbReference type="Google" id="ProtNLM"/>
    </source>
</evidence>
<evidence type="ECO:0000313" key="2">
    <source>
        <dbReference type="EMBL" id="CAD8196862.1"/>
    </source>
</evidence>
<reference evidence="2" key="1">
    <citation type="submission" date="2021-01" db="EMBL/GenBank/DDBJ databases">
        <authorList>
            <consortium name="Genoscope - CEA"/>
            <person name="William W."/>
        </authorList>
    </citation>
    <scope>NUCLEOTIDE SEQUENCE</scope>
</reference>
<dbReference type="GO" id="GO:0016226">
    <property type="term" value="P:iron-sulfur cluster assembly"/>
    <property type="evidence" value="ECO:0007669"/>
    <property type="project" value="TreeGrafter"/>
</dbReference>
<dbReference type="EMBL" id="CAJJDP010000113">
    <property type="protein sequence ID" value="CAD8196862.1"/>
    <property type="molecule type" value="Genomic_DNA"/>
</dbReference>
<dbReference type="Pfam" id="PF00400">
    <property type="entry name" value="WD40"/>
    <property type="match status" value="3"/>
</dbReference>
<dbReference type="OrthoDB" id="24966at2759"/>
<dbReference type="PANTHER" id="PTHR19920">
    <property type="entry name" value="WD40 PROTEIN CIAO1"/>
    <property type="match status" value="1"/>
</dbReference>
<evidence type="ECO:0000313" key="3">
    <source>
        <dbReference type="Proteomes" id="UP000683925"/>
    </source>
</evidence>